<evidence type="ECO:0000256" key="11">
    <source>
        <dbReference type="HAMAP-Rule" id="MF_00664"/>
    </source>
</evidence>
<feature type="site" description="Cleavage (non-hydrolytic); by autocatalysis" evidence="11">
    <location>
        <begin position="189"/>
        <end position="190"/>
    </location>
</feature>
<evidence type="ECO:0000256" key="12">
    <source>
        <dbReference type="SAM" id="Phobius"/>
    </source>
</evidence>
<feature type="modified residue" description="Pyruvic acid (Ser); by autocatalysis" evidence="11">
    <location>
        <position position="190"/>
    </location>
</feature>
<gene>
    <name evidence="11" type="primary">psd</name>
    <name evidence="13" type="ORF">SAMN05192530_1038</name>
</gene>
<dbReference type="InterPro" id="IPR003817">
    <property type="entry name" value="PS_Dcarbxylase"/>
</dbReference>
<comment type="subunit">
    <text evidence="11">Heterodimer of a large membrane-associated beta subunit and a small pyruvoyl-containing alpha subunit.</text>
</comment>
<evidence type="ECO:0000313" key="13">
    <source>
        <dbReference type="EMBL" id="SDO02969.1"/>
    </source>
</evidence>
<comment type="subcellular location">
    <subcellularLocation>
        <location evidence="11">Cell membrane</location>
        <topology evidence="11">Peripheral membrane protein</topology>
    </subcellularLocation>
</comment>
<dbReference type="GO" id="GO:0005886">
    <property type="term" value="C:plasma membrane"/>
    <property type="evidence" value="ECO:0007669"/>
    <property type="project" value="UniProtKB-SubCell"/>
</dbReference>
<feature type="transmembrane region" description="Helical" evidence="12">
    <location>
        <begin position="21"/>
        <end position="54"/>
    </location>
</feature>
<evidence type="ECO:0000256" key="1">
    <source>
        <dbReference type="ARBA" id="ARBA00022475"/>
    </source>
</evidence>
<keyword evidence="12" id="KW-0812">Transmembrane</keyword>
<feature type="chain" id="PRO_5023316315" description="Phosphatidylserine decarboxylase beta chain" evidence="11">
    <location>
        <begin position="1"/>
        <end position="189"/>
    </location>
</feature>
<keyword evidence="2 11" id="KW-0444">Lipid biosynthesis</keyword>
<evidence type="ECO:0000256" key="8">
    <source>
        <dbReference type="ARBA" id="ARBA00023239"/>
    </source>
</evidence>
<dbReference type="STRING" id="1166073.SAMN05192530_1038"/>
<keyword evidence="12" id="KW-1133">Transmembrane helix</keyword>
<reference evidence="13 14" key="1">
    <citation type="submission" date="2016-10" db="EMBL/GenBank/DDBJ databases">
        <authorList>
            <person name="de Groot N.N."/>
        </authorList>
    </citation>
    <scope>NUCLEOTIDE SEQUENCE [LARGE SCALE GENOMIC DNA]</scope>
    <source>
        <strain evidence="14">L7-484,KACC 16230,DSM 25025</strain>
    </source>
</reference>
<dbReference type="EMBL" id="FNIT01000003">
    <property type="protein sequence ID" value="SDO02969.1"/>
    <property type="molecule type" value="Genomic_DNA"/>
</dbReference>
<dbReference type="NCBIfam" id="NF003679">
    <property type="entry name" value="PRK05305.1-3"/>
    <property type="match status" value="1"/>
</dbReference>
<evidence type="ECO:0000256" key="9">
    <source>
        <dbReference type="ARBA" id="ARBA00023264"/>
    </source>
</evidence>
<keyword evidence="9 11" id="KW-1208">Phospholipid metabolism</keyword>
<keyword evidence="1 11" id="KW-1003">Cell membrane</keyword>
<name>A0A1H0G899_9HYPH</name>
<dbReference type="GO" id="GO:0004609">
    <property type="term" value="F:phosphatidylserine decarboxylase activity"/>
    <property type="evidence" value="ECO:0007669"/>
    <property type="project" value="UniProtKB-UniRule"/>
</dbReference>
<dbReference type="Pfam" id="PF02666">
    <property type="entry name" value="PS_Dcarbxylase"/>
    <property type="match status" value="1"/>
</dbReference>
<dbReference type="NCBIfam" id="NF003677">
    <property type="entry name" value="PRK05305.1-1"/>
    <property type="match status" value="1"/>
</dbReference>
<comment type="function">
    <text evidence="11">Catalyzes the formation of phosphatidylethanolamine (PtdEtn) from phosphatidylserine (PtdSer).</text>
</comment>
<evidence type="ECO:0000256" key="2">
    <source>
        <dbReference type="ARBA" id="ARBA00022516"/>
    </source>
</evidence>
<dbReference type="EC" id="4.1.1.65" evidence="11"/>
<comment type="cofactor">
    <cofactor evidence="11">
        <name>pyruvate</name>
        <dbReference type="ChEBI" id="CHEBI:15361"/>
    </cofactor>
    <text evidence="11">Binds 1 pyruvoyl group covalently per subunit.</text>
</comment>
<organism evidence="13 14">
    <name type="scientific">Aureimonas jatrophae</name>
    <dbReference type="NCBI Taxonomy" id="1166073"/>
    <lineage>
        <taxon>Bacteria</taxon>
        <taxon>Pseudomonadati</taxon>
        <taxon>Pseudomonadota</taxon>
        <taxon>Alphaproteobacteria</taxon>
        <taxon>Hyphomicrobiales</taxon>
        <taxon>Aurantimonadaceae</taxon>
        <taxon>Aureimonas</taxon>
    </lineage>
</organism>
<keyword evidence="3 11" id="KW-0210">Decarboxylase</keyword>
<dbReference type="UniPathway" id="UPA00558">
    <property type="reaction ID" value="UER00616"/>
</dbReference>
<dbReference type="AlphaFoldDB" id="A0A1H0G899"/>
<dbReference type="PANTHER" id="PTHR35809">
    <property type="entry name" value="ARCHAETIDYLSERINE DECARBOXYLASE PROENZYME-RELATED"/>
    <property type="match status" value="1"/>
</dbReference>
<keyword evidence="14" id="KW-1185">Reference proteome</keyword>
<protein>
    <recommendedName>
        <fullName evidence="11">Phosphatidylserine decarboxylase proenzyme</fullName>
        <ecNumber evidence="11">4.1.1.65</ecNumber>
    </recommendedName>
    <component>
        <recommendedName>
            <fullName evidence="11">Phosphatidylserine decarboxylase alpha chain</fullName>
        </recommendedName>
    </component>
    <component>
        <recommendedName>
            <fullName evidence="11">Phosphatidylserine decarboxylase beta chain</fullName>
        </recommendedName>
    </component>
</protein>
<dbReference type="HAMAP" id="MF_00664">
    <property type="entry name" value="PS_decarb_PSD_A"/>
    <property type="match status" value="1"/>
</dbReference>
<keyword evidence="4 11" id="KW-0443">Lipid metabolism</keyword>
<feature type="active site" description="Schiff-base intermediate with substrate; via pyruvic acid" evidence="11">
    <location>
        <position position="190"/>
    </location>
</feature>
<sequence length="232" mass="25462">MDMIASIRNAFVPIHRAGYPFIAGFFVVSLILGLLWEPLFWAGLVLTLWCAYFFRDPSRVTPVSDELVVSPADGRVSLVGHVVPPSELGLGDEPMLRVSVFMNVFNCHVNRAPVRGRIARIAYREGQFANAELDKASEVNERSSMVVETVHGEVGVVQIAGAVARRIVVFSRSGDPLEAGERFGLIRFGSRLDVYLPDGAHPRVSEGQMAIAGETVIADFGQRPASVLWRKD</sequence>
<keyword evidence="5 11" id="KW-0472">Membrane</keyword>
<evidence type="ECO:0000256" key="4">
    <source>
        <dbReference type="ARBA" id="ARBA00023098"/>
    </source>
</evidence>
<accession>A0A1H0G899</accession>
<keyword evidence="6 11" id="KW-0865">Zymogen</keyword>
<feature type="chain" id="PRO_5023316316" description="Phosphatidylserine decarboxylase alpha chain" evidence="11">
    <location>
        <begin position="190"/>
        <end position="232"/>
    </location>
</feature>
<dbReference type="GO" id="GO:0006646">
    <property type="term" value="P:phosphatidylethanolamine biosynthetic process"/>
    <property type="evidence" value="ECO:0007669"/>
    <property type="project" value="UniProtKB-UniRule"/>
</dbReference>
<dbReference type="InterPro" id="IPR033175">
    <property type="entry name" value="PSD-A"/>
</dbReference>
<evidence type="ECO:0000256" key="6">
    <source>
        <dbReference type="ARBA" id="ARBA00023145"/>
    </source>
</evidence>
<comment type="pathway">
    <text evidence="11">Phospholipid metabolism; phosphatidylethanolamine biosynthesis; phosphatidylethanolamine from CDP-diacylglycerol: step 2/2.</text>
</comment>
<proteinExistence type="inferred from homology"/>
<comment type="similarity">
    <text evidence="11">Belongs to the phosphatidylserine decarboxylase family. PSD-A subfamily.</text>
</comment>
<dbReference type="OrthoDB" id="9790893at2"/>
<evidence type="ECO:0000256" key="10">
    <source>
        <dbReference type="ARBA" id="ARBA00023317"/>
    </source>
</evidence>
<dbReference type="RefSeq" id="WP_090671482.1">
    <property type="nucleotide sequence ID" value="NZ_FNIT01000003.1"/>
</dbReference>
<dbReference type="PANTHER" id="PTHR35809:SF1">
    <property type="entry name" value="ARCHAETIDYLSERINE DECARBOXYLASE PROENZYME-RELATED"/>
    <property type="match status" value="1"/>
</dbReference>
<keyword evidence="10 11" id="KW-0670">Pyruvate</keyword>
<keyword evidence="7 11" id="KW-0594">Phospholipid biosynthesis</keyword>
<evidence type="ECO:0000256" key="5">
    <source>
        <dbReference type="ARBA" id="ARBA00023136"/>
    </source>
</evidence>
<dbReference type="Proteomes" id="UP000198793">
    <property type="component" value="Unassembled WGS sequence"/>
</dbReference>
<dbReference type="NCBIfam" id="NF003678">
    <property type="entry name" value="PRK05305.1-2"/>
    <property type="match status" value="1"/>
</dbReference>
<evidence type="ECO:0000313" key="14">
    <source>
        <dbReference type="Proteomes" id="UP000198793"/>
    </source>
</evidence>
<comment type="catalytic activity">
    <reaction evidence="11">
        <text>a 1,2-diacyl-sn-glycero-3-phospho-L-serine + H(+) = a 1,2-diacyl-sn-glycero-3-phosphoethanolamine + CO2</text>
        <dbReference type="Rhea" id="RHEA:20828"/>
        <dbReference type="ChEBI" id="CHEBI:15378"/>
        <dbReference type="ChEBI" id="CHEBI:16526"/>
        <dbReference type="ChEBI" id="CHEBI:57262"/>
        <dbReference type="ChEBI" id="CHEBI:64612"/>
        <dbReference type="EC" id="4.1.1.65"/>
    </reaction>
</comment>
<evidence type="ECO:0000256" key="3">
    <source>
        <dbReference type="ARBA" id="ARBA00022793"/>
    </source>
</evidence>
<dbReference type="NCBIfam" id="NF003685">
    <property type="entry name" value="PRK05305.2-5"/>
    <property type="match status" value="1"/>
</dbReference>
<evidence type="ECO:0000256" key="7">
    <source>
        <dbReference type="ARBA" id="ARBA00023209"/>
    </source>
</evidence>
<keyword evidence="8 11" id="KW-0456">Lyase</keyword>
<comment type="PTM">
    <text evidence="11">Is synthesized initially as an inactive proenzyme. Formation of the active enzyme involves a self-maturation process in which the active site pyruvoyl group is generated from an internal serine residue via an autocatalytic post-translational modification. Two non-identical subunits are generated from the proenzyme in this reaction, and the pyruvate is formed at the N-terminus of the alpha chain, which is derived from the carboxyl end of the proenzyme. The post-translation cleavage follows an unusual pathway, termed non-hydrolytic serinolysis, in which the side chain hydroxyl group of the serine supplies its oxygen atom to form the C-terminus of the beta chain, while the remainder of the serine residue undergoes an oxidative deamination to produce ammonia and the pyruvoyl prosthetic group on the alpha chain.</text>
</comment>